<evidence type="ECO:0000313" key="2">
    <source>
        <dbReference type="EMBL" id="KAH7372737.1"/>
    </source>
</evidence>
<evidence type="ECO:0000313" key="3">
    <source>
        <dbReference type="Proteomes" id="UP000825935"/>
    </source>
</evidence>
<name>A0A8T2SW12_CERRI</name>
<comment type="caution">
    <text evidence="2">The sequence shown here is derived from an EMBL/GenBank/DDBJ whole genome shotgun (WGS) entry which is preliminary data.</text>
</comment>
<protein>
    <recommendedName>
        <fullName evidence="4">SPARK domain-containing protein</fullName>
    </recommendedName>
</protein>
<dbReference type="InterPro" id="IPR040376">
    <property type="entry name" value="At4g28100-like"/>
</dbReference>
<accession>A0A8T2SW12</accession>
<gene>
    <name evidence="2" type="ORF">KP509_17G018600</name>
</gene>
<evidence type="ECO:0008006" key="4">
    <source>
        <dbReference type="Google" id="ProtNLM"/>
    </source>
</evidence>
<reference evidence="2" key="1">
    <citation type="submission" date="2021-08" db="EMBL/GenBank/DDBJ databases">
        <title>WGS assembly of Ceratopteris richardii.</title>
        <authorList>
            <person name="Marchant D.B."/>
            <person name="Chen G."/>
            <person name="Jenkins J."/>
            <person name="Shu S."/>
            <person name="Leebens-Mack J."/>
            <person name="Grimwood J."/>
            <person name="Schmutz J."/>
            <person name="Soltis P."/>
            <person name="Soltis D."/>
            <person name="Chen Z.-H."/>
        </authorList>
    </citation>
    <scope>NUCLEOTIDE SEQUENCE</scope>
    <source>
        <strain evidence="2">Whitten #5841</strain>
        <tissue evidence="2">Leaf</tissue>
    </source>
</reference>
<keyword evidence="1" id="KW-1133">Transmembrane helix</keyword>
<dbReference type="PANTHER" id="PTHR34056">
    <property type="entry name" value="GPI-ANCHORED PROTEIN"/>
    <property type="match status" value="1"/>
</dbReference>
<keyword evidence="1" id="KW-0472">Membrane</keyword>
<dbReference type="OMA" id="NCFCEIR"/>
<keyword evidence="1" id="KW-0812">Transmembrane</keyword>
<dbReference type="OrthoDB" id="764087at2759"/>
<organism evidence="2 3">
    <name type="scientific">Ceratopteris richardii</name>
    <name type="common">Triangle waterfern</name>
    <dbReference type="NCBI Taxonomy" id="49495"/>
    <lineage>
        <taxon>Eukaryota</taxon>
        <taxon>Viridiplantae</taxon>
        <taxon>Streptophyta</taxon>
        <taxon>Embryophyta</taxon>
        <taxon>Tracheophyta</taxon>
        <taxon>Polypodiopsida</taxon>
        <taxon>Polypodiidae</taxon>
        <taxon>Polypodiales</taxon>
        <taxon>Pteridineae</taxon>
        <taxon>Pteridaceae</taxon>
        <taxon>Parkerioideae</taxon>
        <taxon>Ceratopteris</taxon>
    </lineage>
</organism>
<dbReference type="EMBL" id="CM035422">
    <property type="protein sequence ID" value="KAH7372737.1"/>
    <property type="molecule type" value="Genomic_DNA"/>
</dbReference>
<evidence type="ECO:0000256" key="1">
    <source>
        <dbReference type="SAM" id="Phobius"/>
    </source>
</evidence>
<keyword evidence="3" id="KW-1185">Reference proteome</keyword>
<proteinExistence type="predicted"/>
<dbReference type="AlphaFoldDB" id="A0A8T2SW12"/>
<dbReference type="PANTHER" id="PTHR34056:SF3">
    <property type="entry name" value="OS07G0557700 PROTEIN"/>
    <property type="match status" value="1"/>
</dbReference>
<sequence length="420" mass="45113">MIARLFELTGILMTTTSSRNGKVLLLLICVIAAGEETPLKNGGVLGSSIKIERHKRYDNSIPASPVQQEAASCSLDLSRELLGGVRGACMQGNLDRRRCCPVLAAWLMAARAEVALHPPLAQEPGMPQLPDDSLVCIASLKAALAARGIFITPPPPPSSSSSCDVVICFCGIHLSLLTSQSCPLVFASSAIDSNATSLPPANSNTSDYLPALPRFVPHESMPSSHDHDFAISNYEFTNEAGKDMPLKPSENNTIPDLPPANHSTPSLASMNSSSPLNFLERLAANCTDHSYRGCTRCLQTLTQEMASGAAKGIIKGSRARARDCELTALMSLLELNKTLYIPTVSAVVRALLYNTENSNVTKCSLDTDNMPLALDYAELLSTSASINLVGRHRQSLGQTLLIFMIHTVLIFNFWSGFLNT</sequence>
<dbReference type="Proteomes" id="UP000825935">
    <property type="component" value="Chromosome 17"/>
</dbReference>
<feature type="transmembrane region" description="Helical" evidence="1">
    <location>
        <begin position="400"/>
        <end position="418"/>
    </location>
</feature>